<sequence>MKKNLKFYALILLSVIFIASCKKTDQDTPLAESKNDAVLSYIKSLGFSANSIKDIGVEYLVDGDITFAKNMEIPLNKSQKVENNLILTDRQMSLPSINDHKIGQYYGGTLVNQTNRINVRIMVDPSMNSMINEINSAIGQWNNEPSGISFSIVSSGSYDILIKDANLGNGGCGRARFPLNGKAGDLVEINKSYISGNSFDQRQRTITHELGHTIGFRHTNWSANGENQNDSDLIGTPVTAIDVPNAGGTDANSLMNGSQCGIGAAYLSAKDKLALINLYPIFYNAAVSQNFTQTNCSTGTPDVVPFTIPAGTYSSKISQADADQKAANALASQGQANANYVGTCGGTKPKFTLSNSSYRTITVNIIRPTGVNYFTIELRNYQTGVVTYSTATSSTGVVSVSSSGYYGIAVVVNTSQGSVSIPAEGIYVN</sequence>
<dbReference type="Pfam" id="PF19404">
    <property type="entry name" value="DUF5977"/>
    <property type="match status" value="1"/>
</dbReference>
<dbReference type="RefSeq" id="WP_406823708.1">
    <property type="nucleotide sequence ID" value="NZ_CP157485.1"/>
</dbReference>
<dbReference type="InterPro" id="IPR046020">
    <property type="entry name" value="DUF5977"/>
</dbReference>
<dbReference type="AlphaFoldDB" id="A0AAU7K0M2"/>
<dbReference type="InterPro" id="IPR024079">
    <property type="entry name" value="MetalloPept_cat_dom_sf"/>
</dbReference>
<feature type="chain" id="PRO_5043739292" evidence="1">
    <location>
        <begin position="20"/>
        <end position="429"/>
    </location>
</feature>
<evidence type="ECO:0000256" key="1">
    <source>
        <dbReference type="SAM" id="SignalP"/>
    </source>
</evidence>
<feature type="signal peptide" evidence="1">
    <location>
        <begin position="1"/>
        <end position="19"/>
    </location>
</feature>
<name>A0AAU7K0M2_9SPHI</name>
<feature type="domain" description="DUF5977" evidence="2">
    <location>
        <begin position="282"/>
        <end position="344"/>
    </location>
</feature>
<dbReference type="EMBL" id="CP157485">
    <property type="protein sequence ID" value="XBO46140.1"/>
    <property type="molecule type" value="Genomic_DNA"/>
</dbReference>
<dbReference type="GO" id="GO:0008237">
    <property type="term" value="F:metallopeptidase activity"/>
    <property type="evidence" value="ECO:0007669"/>
    <property type="project" value="UniProtKB-KW"/>
</dbReference>
<keyword evidence="3" id="KW-0482">Metalloprotease</keyword>
<keyword evidence="3" id="KW-0378">Hydrolase</keyword>
<dbReference type="PROSITE" id="PS51257">
    <property type="entry name" value="PROKAR_LIPOPROTEIN"/>
    <property type="match status" value="1"/>
</dbReference>
<organism evidence="3">
    <name type="scientific">Pedobacter sp. KACC 23697</name>
    <dbReference type="NCBI Taxonomy" id="3149230"/>
    <lineage>
        <taxon>Bacteria</taxon>
        <taxon>Pseudomonadati</taxon>
        <taxon>Bacteroidota</taxon>
        <taxon>Sphingobacteriia</taxon>
        <taxon>Sphingobacteriales</taxon>
        <taxon>Sphingobacteriaceae</taxon>
        <taxon>Pedobacter</taxon>
    </lineage>
</organism>
<reference evidence="3" key="1">
    <citation type="submission" date="2024-05" db="EMBL/GenBank/DDBJ databases">
        <authorList>
            <person name="Kim S."/>
            <person name="Heo J."/>
            <person name="Choi H."/>
            <person name="Choi Y."/>
            <person name="Kwon S.-W."/>
            <person name="Kim Y."/>
        </authorList>
    </citation>
    <scope>NUCLEOTIDE SEQUENCE</scope>
    <source>
        <strain evidence="3">KACC 23697</strain>
    </source>
</reference>
<accession>A0AAU7K0M2</accession>
<protein>
    <submittedName>
        <fullName evidence="3">M57 family metalloprotease</fullName>
    </submittedName>
</protein>
<keyword evidence="3" id="KW-0645">Protease</keyword>
<keyword evidence="1" id="KW-0732">Signal</keyword>
<gene>
    <name evidence="3" type="ORF">ABEG20_12670</name>
</gene>
<evidence type="ECO:0000259" key="2">
    <source>
        <dbReference type="Pfam" id="PF19404"/>
    </source>
</evidence>
<dbReference type="Gene3D" id="3.40.390.10">
    <property type="entry name" value="Collagenase (Catalytic Domain)"/>
    <property type="match status" value="1"/>
</dbReference>
<evidence type="ECO:0000313" key="3">
    <source>
        <dbReference type="EMBL" id="XBO46140.1"/>
    </source>
</evidence>
<dbReference type="SUPFAM" id="SSF55486">
    <property type="entry name" value="Metalloproteases ('zincins'), catalytic domain"/>
    <property type="match status" value="1"/>
</dbReference>
<dbReference type="InterPro" id="IPR024653">
    <property type="entry name" value="Peptidase_M10/M27/M57"/>
</dbReference>
<proteinExistence type="predicted"/>
<dbReference type="Pfam" id="PF12388">
    <property type="entry name" value="Peptidase_M57"/>
    <property type="match status" value="1"/>
</dbReference>